<organism evidence="3 4">
    <name type="scientific">Undibacterium parvum</name>
    <dbReference type="NCBI Taxonomy" id="401471"/>
    <lineage>
        <taxon>Bacteria</taxon>
        <taxon>Pseudomonadati</taxon>
        <taxon>Pseudomonadota</taxon>
        <taxon>Betaproteobacteria</taxon>
        <taxon>Burkholderiales</taxon>
        <taxon>Oxalobacteraceae</taxon>
        <taxon>Undibacterium</taxon>
    </lineage>
</organism>
<evidence type="ECO:0000313" key="3">
    <source>
        <dbReference type="EMBL" id="AZP11594.1"/>
    </source>
</evidence>
<dbReference type="InterPro" id="IPR003399">
    <property type="entry name" value="Mce/MlaD"/>
</dbReference>
<keyword evidence="1" id="KW-0472">Membrane</keyword>
<keyword evidence="1" id="KW-0812">Transmembrane</keyword>
<reference evidence="3 4" key="1">
    <citation type="journal article" date="2011" name="Int. J. Syst. Evol. Microbiol.">
        <title>Description of Undibacterium oligocarboniphilum sp. nov., isolated from purified water, and Undibacterium pigrum strain CCUG 49012 as the type strain of Undibacterium parvum sp. nov., and emended descriptions of the genus Undibacterium and the species Undibacterium pigrum.</title>
        <authorList>
            <person name="Eder W."/>
            <person name="Wanner G."/>
            <person name="Ludwig W."/>
            <person name="Busse H.J."/>
            <person name="Ziemke-Kageler F."/>
            <person name="Lang E."/>
        </authorList>
    </citation>
    <scope>NUCLEOTIDE SEQUENCE [LARGE SCALE GENOMIC DNA]</scope>
    <source>
        <strain evidence="3 4">DSM 23061</strain>
    </source>
</reference>
<dbReference type="RefSeq" id="WP_126126979.1">
    <property type="nucleotide sequence ID" value="NZ_CP034464.1"/>
</dbReference>
<dbReference type="AlphaFoldDB" id="A0A3S9HHM3"/>
<proteinExistence type="predicted"/>
<dbReference type="OrthoDB" id="5294672at2"/>
<evidence type="ECO:0000256" key="1">
    <source>
        <dbReference type="SAM" id="Phobius"/>
    </source>
</evidence>
<keyword evidence="4" id="KW-1185">Reference proteome</keyword>
<feature type="transmembrane region" description="Helical" evidence="1">
    <location>
        <begin position="6"/>
        <end position="28"/>
    </location>
</feature>
<feature type="domain" description="Mce/MlaD" evidence="2">
    <location>
        <begin position="45"/>
        <end position="113"/>
    </location>
</feature>
<dbReference type="Proteomes" id="UP000275663">
    <property type="component" value="Chromosome"/>
</dbReference>
<name>A0A3S9HHM3_9BURK</name>
<keyword evidence="1" id="KW-1133">Transmembrane helix</keyword>
<gene>
    <name evidence="3" type="ORF">EJN92_06010</name>
</gene>
<sequence>MESRSHALMAGFFTIALIALATVFALWLGRDRIQRTPYLIATKLSVAGLNLQAAVRYKGIKVGNVTDIDFDDSNPGQILLRIDVLPDTPVTPATFATLGYQGVTGIAYVQLDEDTTSSPASALEKISGMQRIPLRPGMMQNLEQRGMAILNQTEELSKRLNSLLDPDNRKSLVTAVDNIGRAAAAWQTVPGKLEPTLDKLPVLIEQVQGSAAAFKVFSADASRMSNNFNLLASKLQASDGTVAKLNLAADHISEGVTQETLPAINSLSREARSSMRSLTRAVENLNDRPQSILFGNNAAQPGPGEAGFVAPK</sequence>
<dbReference type="Pfam" id="PF02470">
    <property type="entry name" value="MlaD"/>
    <property type="match status" value="1"/>
</dbReference>
<dbReference type="PANTHER" id="PTHR36698">
    <property type="entry name" value="BLL5892 PROTEIN"/>
    <property type="match status" value="1"/>
</dbReference>
<evidence type="ECO:0000259" key="2">
    <source>
        <dbReference type="Pfam" id="PF02470"/>
    </source>
</evidence>
<protein>
    <submittedName>
        <fullName evidence="3">MCE family protein</fullName>
    </submittedName>
</protein>
<dbReference type="EMBL" id="CP034464">
    <property type="protein sequence ID" value="AZP11594.1"/>
    <property type="molecule type" value="Genomic_DNA"/>
</dbReference>
<dbReference type="KEGG" id="upv:EJN92_06010"/>
<evidence type="ECO:0000313" key="4">
    <source>
        <dbReference type="Proteomes" id="UP000275663"/>
    </source>
</evidence>
<accession>A0A3S9HHM3</accession>
<dbReference type="PANTHER" id="PTHR36698:SF2">
    <property type="entry name" value="MCE_MLAD DOMAIN-CONTAINING PROTEIN"/>
    <property type="match status" value="1"/>
</dbReference>